<dbReference type="HAMAP" id="MF_01401">
    <property type="entry name" value="MsrA"/>
    <property type="match status" value="1"/>
</dbReference>
<evidence type="ECO:0000313" key="7">
    <source>
        <dbReference type="EMBL" id="BAX54603.1"/>
    </source>
</evidence>
<comment type="catalytic activity">
    <reaction evidence="4 5">
        <text>[thioredoxin]-disulfide + L-methionine + H2O = L-methionine (S)-S-oxide + [thioredoxin]-dithiol</text>
        <dbReference type="Rhea" id="RHEA:19993"/>
        <dbReference type="Rhea" id="RHEA-COMP:10698"/>
        <dbReference type="Rhea" id="RHEA-COMP:10700"/>
        <dbReference type="ChEBI" id="CHEBI:15377"/>
        <dbReference type="ChEBI" id="CHEBI:29950"/>
        <dbReference type="ChEBI" id="CHEBI:50058"/>
        <dbReference type="ChEBI" id="CHEBI:57844"/>
        <dbReference type="ChEBI" id="CHEBI:58772"/>
        <dbReference type="EC" id="1.8.4.11"/>
    </reaction>
</comment>
<reference evidence="8 10" key="3">
    <citation type="submission" date="2020-09" db="EMBL/GenBank/DDBJ databases">
        <title>Complete, closed and curated genome sequences of Photobacterium damselae subsp. piscicida isolates from Australia indicate localised evolution and additional plasmid-borne pathogenicity mechanisms.</title>
        <authorList>
            <person name="Baseggio L."/>
            <person name="Silayeva O."/>
            <person name="Buller N."/>
            <person name="Landos M."/>
            <person name="Engelstaedter J."/>
            <person name="Barnes A.C."/>
        </authorList>
    </citation>
    <scope>NUCLEOTIDE SEQUENCE [LARGE SCALE GENOMIC DNA]</scope>
    <source>
        <strain evidence="8 10">AS-16-0540-1</strain>
    </source>
</reference>
<dbReference type="EC" id="1.8.4.11" evidence="5"/>
<dbReference type="InterPro" id="IPR036509">
    <property type="entry name" value="Met_Sox_Rdtase_MsrA_sf"/>
</dbReference>
<comment type="similarity">
    <text evidence="1 5">Belongs to the MsrA Met sulfoxide reductase family.</text>
</comment>
<evidence type="ECO:0000313" key="9">
    <source>
        <dbReference type="Proteomes" id="UP000218676"/>
    </source>
</evidence>
<dbReference type="EMBL" id="AP018046">
    <property type="protein sequence ID" value="BAX54603.1"/>
    <property type="molecule type" value="Genomic_DNA"/>
</dbReference>
<evidence type="ECO:0000256" key="2">
    <source>
        <dbReference type="ARBA" id="ARBA00023002"/>
    </source>
</evidence>
<evidence type="ECO:0000256" key="3">
    <source>
        <dbReference type="ARBA" id="ARBA00047806"/>
    </source>
</evidence>
<dbReference type="PANTHER" id="PTHR42799:SF2">
    <property type="entry name" value="MITOCHONDRIAL PEPTIDE METHIONINE SULFOXIDE REDUCTASE"/>
    <property type="match status" value="1"/>
</dbReference>
<evidence type="ECO:0000256" key="1">
    <source>
        <dbReference type="ARBA" id="ARBA00005591"/>
    </source>
</evidence>
<dbReference type="GO" id="GO:0008113">
    <property type="term" value="F:peptide-methionine (S)-S-oxide reductase activity"/>
    <property type="evidence" value="ECO:0007669"/>
    <property type="project" value="UniProtKB-UniRule"/>
</dbReference>
<reference evidence="9" key="2">
    <citation type="submission" date="2017-05" db="EMBL/GenBank/DDBJ databases">
        <title>Whole genome sequence of fish pathogenic bacteria, Photobacterium damselae subsp. piscicida, strain 91-197, isolated from hybrid striped bass (Morone sp.) in USA.</title>
        <authorList>
            <person name="Teru Y."/>
            <person name="Hikima J."/>
            <person name="Kono T."/>
            <person name="Sakai M."/>
            <person name="Takano T."/>
            <person name="Hawke J.P."/>
            <person name="Takeyama H."/>
            <person name="Aoki T."/>
        </authorList>
    </citation>
    <scope>NUCLEOTIDE SEQUENCE [LARGE SCALE GENOMIC DNA]</scope>
    <source>
        <strain evidence="9">91-197</strain>
    </source>
</reference>
<dbReference type="InterPro" id="IPR050162">
    <property type="entry name" value="MsrA_MetSO_reductase"/>
</dbReference>
<comment type="catalytic activity">
    <reaction evidence="3 5">
        <text>L-methionyl-[protein] + [thioredoxin]-disulfide + H2O = L-methionyl-(S)-S-oxide-[protein] + [thioredoxin]-dithiol</text>
        <dbReference type="Rhea" id="RHEA:14217"/>
        <dbReference type="Rhea" id="RHEA-COMP:10698"/>
        <dbReference type="Rhea" id="RHEA-COMP:10700"/>
        <dbReference type="Rhea" id="RHEA-COMP:12313"/>
        <dbReference type="Rhea" id="RHEA-COMP:12315"/>
        <dbReference type="ChEBI" id="CHEBI:15377"/>
        <dbReference type="ChEBI" id="CHEBI:16044"/>
        <dbReference type="ChEBI" id="CHEBI:29950"/>
        <dbReference type="ChEBI" id="CHEBI:44120"/>
        <dbReference type="ChEBI" id="CHEBI:50058"/>
        <dbReference type="EC" id="1.8.4.11"/>
    </reaction>
</comment>
<dbReference type="EMBL" id="CP061855">
    <property type="protein sequence ID" value="QOD58759.1"/>
    <property type="molecule type" value="Genomic_DNA"/>
</dbReference>
<accession>A0A1Q9GZ82</accession>
<feature type="active site" evidence="5">
    <location>
        <position position="51"/>
    </location>
</feature>
<organism evidence="8 10">
    <name type="scientific">Photobacterium damsela subsp. piscicida</name>
    <name type="common">Pasteurella piscicida</name>
    <dbReference type="NCBI Taxonomy" id="38294"/>
    <lineage>
        <taxon>Bacteria</taxon>
        <taxon>Pseudomonadati</taxon>
        <taxon>Pseudomonadota</taxon>
        <taxon>Gammaproteobacteria</taxon>
        <taxon>Vibrionales</taxon>
        <taxon>Vibrionaceae</taxon>
        <taxon>Photobacterium</taxon>
    </lineage>
</organism>
<dbReference type="GO" id="GO:0005737">
    <property type="term" value="C:cytoplasm"/>
    <property type="evidence" value="ECO:0007669"/>
    <property type="project" value="TreeGrafter"/>
</dbReference>
<evidence type="ECO:0000256" key="5">
    <source>
        <dbReference type="HAMAP-Rule" id="MF_01401"/>
    </source>
</evidence>
<gene>
    <name evidence="5 8" type="primary">msrA</name>
    <name evidence="8" type="ORF">IC627_18470</name>
    <name evidence="7" type="ORF">PDPUS_2_00017</name>
</gene>
<name>A0A1Q9GZ82_PHODP</name>
<dbReference type="PANTHER" id="PTHR42799">
    <property type="entry name" value="MITOCHONDRIAL PEPTIDE METHIONINE SULFOXIDE REDUCTASE"/>
    <property type="match status" value="1"/>
</dbReference>
<comment type="function">
    <text evidence="5">Has an important function as a repair enzyme for proteins that have been inactivated by oxidation. Catalyzes the reversible oxidation-reduction of methionine sulfoxide in proteins to methionine.</text>
</comment>
<dbReference type="Gene3D" id="3.30.1060.10">
    <property type="entry name" value="Peptide methionine sulphoxide reductase MsrA"/>
    <property type="match status" value="1"/>
</dbReference>
<dbReference type="RefSeq" id="WP_044178048.1">
    <property type="nucleotide sequence ID" value="NZ_AP018046.1"/>
</dbReference>
<protein>
    <recommendedName>
        <fullName evidence="5">Peptide methionine sulfoxide reductase MsrA</fullName>
        <shortName evidence="5">Protein-methionine-S-oxide reductase</shortName>
        <ecNumber evidence="5">1.8.4.11</ecNumber>
    </recommendedName>
    <alternativeName>
        <fullName evidence="5">Peptide-methionine (S)-S-oxide reductase</fullName>
        <shortName evidence="5">Peptide Met(O) reductase</shortName>
    </alternativeName>
</protein>
<sequence length="209" mass="23375">MLNDKQIKIDASNALTGRKNSIVPPAHHYVLQTPLDTVPNHCDFIILGMGCFWGAERLFWQVDGVYSTTVGYSGSYTENPTYQEVCSGQTGHAEVVKIVFDPSVVSLEQLLSLFWEKHNPTQGMRQGNDIGPQYRSVIYTHSSEQELAAISSRNRYQQALTKMGDDHLITTEIEPASTFYFAEEYHQQYLAKNPDGYCGLGGLGVCFPQ</sequence>
<evidence type="ECO:0000313" key="8">
    <source>
        <dbReference type="EMBL" id="QOD58759.1"/>
    </source>
</evidence>
<proteinExistence type="inferred from homology"/>
<feature type="domain" description="Peptide methionine sulphoxide reductase MsrA" evidence="6">
    <location>
        <begin position="45"/>
        <end position="198"/>
    </location>
</feature>
<keyword evidence="2 5" id="KW-0560">Oxidoreductase</keyword>
<dbReference type="InterPro" id="IPR002569">
    <property type="entry name" value="Met_Sox_Rdtase_MsrA_dom"/>
</dbReference>
<dbReference type="FunFam" id="3.30.1060.10:FF:000001">
    <property type="entry name" value="Peptide methionine sulfoxide reductase MsrA"/>
    <property type="match status" value="1"/>
</dbReference>
<evidence type="ECO:0000313" key="10">
    <source>
        <dbReference type="Proteomes" id="UP000516656"/>
    </source>
</evidence>
<dbReference type="GO" id="GO:0034599">
    <property type="term" value="P:cellular response to oxidative stress"/>
    <property type="evidence" value="ECO:0007669"/>
    <property type="project" value="TreeGrafter"/>
</dbReference>
<dbReference type="SUPFAM" id="SSF55068">
    <property type="entry name" value="Peptide methionine sulfoxide reductase"/>
    <property type="match status" value="1"/>
</dbReference>
<dbReference type="AlphaFoldDB" id="A0A1Q9GZ82"/>
<dbReference type="Proteomes" id="UP000218676">
    <property type="component" value="Chromosome 2"/>
</dbReference>
<evidence type="ECO:0000256" key="4">
    <source>
        <dbReference type="ARBA" id="ARBA00048782"/>
    </source>
</evidence>
<reference evidence="7" key="1">
    <citation type="journal article" date="2017" name="Genome Announc.">
        <title>Whole-Genome Sequence of Photobacterium damselae subsp. piscicida Strain 91-197, Isolated from Hybrid Striped Bass (Morone sp.) in the United States.</title>
        <authorList>
            <person name="Teru Y."/>
            <person name="Hikima J."/>
            <person name="Kono T."/>
            <person name="Sakai M."/>
            <person name="Takano T."/>
            <person name="Hawke J.P."/>
            <person name="Takeyama H."/>
            <person name="Aoki T."/>
        </authorList>
    </citation>
    <scope>NUCLEOTIDE SEQUENCE</scope>
    <source>
        <strain evidence="7">91-197</strain>
    </source>
</reference>
<dbReference type="NCBIfam" id="TIGR00401">
    <property type="entry name" value="msrA"/>
    <property type="match status" value="1"/>
</dbReference>
<dbReference type="Pfam" id="PF01625">
    <property type="entry name" value="PMSR"/>
    <property type="match status" value="1"/>
</dbReference>
<dbReference type="Proteomes" id="UP000516656">
    <property type="component" value="Chromosome 2"/>
</dbReference>
<evidence type="ECO:0000259" key="6">
    <source>
        <dbReference type="Pfam" id="PF01625"/>
    </source>
</evidence>